<dbReference type="InterPro" id="IPR000485">
    <property type="entry name" value="AsnC-type_HTH_dom"/>
</dbReference>
<evidence type="ECO:0000259" key="4">
    <source>
        <dbReference type="PROSITE" id="PS50956"/>
    </source>
</evidence>
<dbReference type="SUPFAM" id="SSF46785">
    <property type="entry name" value="Winged helix' DNA-binding domain"/>
    <property type="match status" value="2"/>
</dbReference>
<evidence type="ECO:0000256" key="3">
    <source>
        <dbReference type="ARBA" id="ARBA00023163"/>
    </source>
</evidence>
<dbReference type="Pfam" id="PF13404">
    <property type="entry name" value="HTH_AsnC-type"/>
    <property type="match status" value="1"/>
</dbReference>
<keyword evidence="3" id="KW-0804">Transcription</keyword>
<dbReference type="InterPro" id="IPR036390">
    <property type="entry name" value="WH_DNA-bd_sf"/>
</dbReference>
<feature type="non-terminal residue" evidence="5">
    <location>
        <position position="274"/>
    </location>
</feature>
<dbReference type="Pfam" id="PF13412">
    <property type="entry name" value="HTH_24"/>
    <property type="match status" value="1"/>
</dbReference>
<name>X1DT39_9ZZZZ</name>
<dbReference type="PANTHER" id="PTHR30154">
    <property type="entry name" value="LEUCINE-RESPONSIVE REGULATORY PROTEIN"/>
    <property type="match status" value="1"/>
</dbReference>
<dbReference type="SMART" id="SM00344">
    <property type="entry name" value="HTH_ASNC"/>
    <property type="match status" value="2"/>
</dbReference>
<evidence type="ECO:0000256" key="2">
    <source>
        <dbReference type="ARBA" id="ARBA00023125"/>
    </source>
</evidence>
<organism evidence="5">
    <name type="scientific">marine sediment metagenome</name>
    <dbReference type="NCBI Taxonomy" id="412755"/>
    <lineage>
        <taxon>unclassified sequences</taxon>
        <taxon>metagenomes</taxon>
        <taxon>ecological metagenomes</taxon>
    </lineage>
</organism>
<dbReference type="AlphaFoldDB" id="X1DT39"/>
<dbReference type="GO" id="GO:0043565">
    <property type="term" value="F:sequence-specific DNA binding"/>
    <property type="evidence" value="ECO:0007669"/>
    <property type="project" value="InterPro"/>
</dbReference>
<proteinExistence type="predicted"/>
<evidence type="ECO:0000256" key="1">
    <source>
        <dbReference type="ARBA" id="ARBA00023015"/>
    </source>
</evidence>
<dbReference type="PANTHER" id="PTHR30154:SF34">
    <property type="entry name" value="TRANSCRIPTIONAL REGULATOR AZLB"/>
    <property type="match status" value="1"/>
</dbReference>
<dbReference type="Gene3D" id="1.10.10.10">
    <property type="entry name" value="Winged helix-like DNA-binding domain superfamily/Winged helix DNA-binding domain"/>
    <property type="match status" value="2"/>
</dbReference>
<dbReference type="GO" id="GO:0005829">
    <property type="term" value="C:cytosol"/>
    <property type="evidence" value="ECO:0007669"/>
    <property type="project" value="TreeGrafter"/>
</dbReference>
<gene>
    <name evidence="5" type="ORF">S01H4_49452</name>
</gene>
<comment type="caution">
    <text evidence="5">The sequence shown here is derived from an EMBL/GenBank/DDBJ whole genome shotgun (WGS) entry which is preliminary data.</text>
</comment>
<dbReference type="EMBL" id="BART01027972">
    <property type="protein sequence ID" value="GAG99561.1"/>
    <property type="molecule type" value="Genomic_DNA"/>
</dbReference>
<dbReference type="PROSITE" id="PS50956">
    <property type="entry name" value="HTH_ASNC_2"/>
    <property type="match status" value="1"/>
</dbReference>
<protein>
    <recommendedName>
        <fullName evidence="4">HTH asnC-type domain-containing protein</fullName>
    </recommendedName>
</protein>
<feature type="domain" description="HTH asnC-type" evidence="4">
    <location>
        <begin position="1"/>
        <end position="53"/>
    </location>
</feature>
<dbReference type="GO" id="GO:0043200">
    <property type="term" value="P:response to amino acid"/>
    <property type="evidence" value="ECO:0007669"/>
    <property type="project" value="TreeGrafter"/>
</dbReference>
<keyword evidence="2" id="KW-0238">DNA-binding</keyword>
<sequence>MTFRELAEMTDMSVSAIHKRIKKLVDEEIINAFIARPSIIALKYLSIVIFGISKAKSLDTVCKELGQHENIYGIAIASGKFLYIAGFLEDITSLRDYSTYVSKTANISEPTIGIINVPYTTLPEPLTTIDYKILKTLNRDARKPISDISDDVGLSAKTVRRRLDRMIKNNLVTFSIEWTLKAEQNMSLAIHLYLKEGTNIDTTIEHLYEKYNQNVEYCASFSNIPNFIEMLIWGKTVQELYKIQEELQTEGFKNVIPYLYLSLKYYDCWIDQLL</sequence>
<evidence type="ECO:0000313" key="5">
    <source>
        <dbReference type="EMBL" id="GAG99561.1"/>
    </source>
</evidence>
<reference evidence="5" key="1">
    <citation type="journal article" date="2014" name="Front. Microbiol.">
        <title>High frequency of phylogenetically diverse reductive dehalogenase-homologous genes in deep subseafloor sedimentary metagenomes.</title>
        <authorList>
            <person name="Kawai M."/>
            <person name="Futagami T."/>
            <person name="Toyoda A."/>
            <person name="Takaki Y."/>
            <person name="Nishi S."/>
            <person name="Hori S."/>
            <person name="Arai W."/>
            <person name="Tsubouchi T."/>
            <person name="Morono Y."/>
            <person name="Uchiyama I."/>
            <person name="Ito T."/>
            <person name="Fujiyama A."/>
            <person name="Inagaki F."/>
            <person name="Takami H."/>
        </authorList>
    </citation>
    <scope>NUCLEOTIDE SEQUENCE</scope>
    <source>
        <strain evidence="5">Expedition CK06-06</strain>
    </source>
</reference>
<dbReference type="PRINTS" id="PR00033">
    <property type="entry name" value="HTHASNC"/>
</dbReference>
<dbReference type="CDD" id="cd00090">
    <property type="entry name" value="HTH_ARSR"/>
    <property type="match status" value="1"/>
</dbReference>
<accession>X1DT39</accession>
<keyword evidence="1" id="KW-0805">Transcription regulation</keyword>
<dbReference type="InterPro" id="IPR011991">
    <property type="entry name" value="ArsR-like_HTH"/>
</dbReference>
<dbReference type="InterPro" id="IPR019888">
    <property type="entry name" value="Tscrpt_reg_AsnC-like"/>
</dbReference>
<dbReference type="InterPro" id="IPR036388">
    <property type="entry name" value="WH-like_DNA-bd_sf"/>
</dbReference>